<evidence type="ECO:0000313" key="5">
    <source>
        <dbReference type="Proteomes" id="UP000839052"/>
    </source>
</evidence>
<gene>
    <name evidence="4" type="ORF">NTG6680_0276</name>
</gene>
<feature type="domain" description="Transposase IS116/IS110/IS902 C-terminal" evidence="3">
    <location>
        <begin position="201"/>
        <end position="286"/>
    </location>
</feature>
<name>A0ABN8AIW0_9PROT</name>
<dbReference type="PANTHER" id="PTHR33055:SF3">
    <property type="entry name" value="PUTATIVE TRANSPOSASE FOR IS117-RELATED"/>
    <property type="match status" value="1"/>
</dbReference>
<dbReference type="PANTHER" id="PTHR33055">
    <property type="entry name" value="TRANSPOSASE FOR INSERTION SEQUENCE ELEMENT IS1111A"/>
    <property type="match status" value="1"/>
</dbReference>
<evidence type="ECO:0000256" key="1">
    <source>
        <dbReference type="SAM" id="Coils"/>
    </source>
</evidence>
<dbReference type="Proteomes" id="UP000839052">
    <property type="component" value="Chromosome"/>
</dbReference>
<evidence type="ECO:0000313" key="4">
    <source>
        <dbReference type="EMBL" id="CAG9931529.1"/>
    </source>
</evidence>
<sequence length="328" mass="35917">MFYLGMDVAKAKLDCCLLLDEASGKRKTKVVKNTQSGIVDLLTWVAKQNVSPEALHIVMEATGIYHEQAAMALTDAGVMVSIINPAQVKDFGRGLAVRTKTDGVDSVVLARYGALLKPKAWVPPTQEARILQALLVRRAAIAQDLQRERNRQEKADATDTPALIHKSLEESIGFLVKQLAQLQKDIDAHIDKHSNLQKDRALLQSIPAIGPQVGSNMLSVMHNHDFGSAEQLAAYPGLVPVERQSGSSVLGRARMSKAGPARIRAVLYMAAVVGTRYNPHVKAIYERLLARGKSKMSSLGAAMRKLVHLCFGVLKTQQPYQHDYLKNA</sequence>
<dbReference type="Pfam" id="PF02371">
    <property type="entry name" value="Transposase_20"/>
    <property type="match status" value="1"/>
</dbReference>
<keyword evidence="1" id="KW-0175">Coiled coil</keyword>
<dbReference type="EMBL" id="OU912926">
    <property type="protein sequence ID" value="CAG9931529.1"/>
    <property type="molecule type" value="Genomic_DNA"/>
</dbReference>
<protein>
    <submittedName>
        <fullName evidence="4">Transposase</fullName>
    </submittedName>
</protein>
<dbReference type="InterPro" id="IPR047650">
    <property type="entry name" value="Transpos_IS110"/>
</dbReference>
<reference evidence="4 5" key="1">
    <citation type="submission" date="2021-10" db="EMBL/GenBank/DDBJ databases">
        <authorList>
            <person name="Koch H."/>
        </authorList>
    </citation>
    <scope>NUCLEOTIDE SEQUENCE [LARGE SCALE GENOMIC DNA]</scope>
    <source>
        <strain evidence="4">6680</strain>
    </source>
</reference>
<accession>A0ABN8AIW0</accession>
<dbReference type="InterPro" id="IPR003346">
    <property type="entry name" value="Transposase_20"/>
</dbReference>
<feature type="domain" description="Transposase IS110-like N-terminal" evidence="2">
    <location>
        <begin position="4"/>
        <end position="152"/>
    </location>
</feature>
<dbReference type="Pfam" id="PF01548">
    <property type="entry name" value="DEDD_Tnp_IS110"/>
    <property type="match status" value="1"/>
</dbReference>
<dbReference type="InterPro" id="IPR002525">
    <property type="entry name" value="Transp_IS110-like_N"/>
</dbReference>
<organism evidence="4 5">
    <name type="scientific">Candidatus Nitrotoga arctica</name>
    <dbReference type="NCBI Taxonomy" id="453162"/>
    <lineage>
        <taxon>Bacteria</taxon>
        <taxon>Pseudomonadati</taxon>
        <taxon>Pseudomonadota</taxon>
        <taxon>Betaproteobacteria</taxon>
        <taxon>Nitrosomonadales</taxon>
        <taxon>Gallionellaceae</taxon>
        <taxon>Candidatus Nitrotoga</taxon>
    </lineage>
</organism>
<dbReference type="NCBIfam" id="NF033542">
    <property type="entry name" value="transpos_IS110"/>
    <property type="match status" value="1"/>
</dbReference>
<proteinExistence type="predicted"/>
<feature type="coiled-coil region" evidence="1">
    <location>
        <begin position="165"/>
        <end position="199"/>
    </location>
</feature>
<evidence type="ECO:0000259" key="3">
    <source>
        <dbReference type="Pfam" id="PF02371"/>
    </source>
</evidence>
<evidence type="ECO:0000259" key="2">
    <source>
        <dbReference type="Pfam" id="PF01548"/>
    </source>
</evidence>
<keyword evidence="5" id="KW-1185">Reference proteome</keyword>